<dbReference type="PANTHER" id="PTHR46193:SF10">
    <property type="entry name" value="6-PHOSPHOGLUCONATE PHOSPHATASE"/>
    <property type="match status" value="1"/>
</dbReference>
<dbReference type="InterPro" id="IPR006439">
    <property type="entry name" value="HAD-SF_hydro_IA"/>
</dbReference>
<evidence type="ECO:0000256" key="3">
    <source>
        <dbReference type="ARBA" id="ARBA00022723"/>
    </source>
</evidence>
<evidence type="ECO:0000256" key="4">
    <source>
        <dbReference type="ARBA" id="ARBA00022842"/>
    </source>
</evidence>
<dbReference type="SFLD" id="SFLDS00003">
    <property type="entry name" value="Haloacid_Dehalogenase"/>
    <property type="match status" value="1"/>
</dbReference>
<name>A0ABS7JIW1_9SPHN</name>
<dbReference type="EMBL" id="JAIGNQ010000003">
    <property type="protein sequence ID" value="MBX7488885.1"/>
    <property type="molecule type" value="Genomic_DNA"/>
</dbReference>
<dbReference type="InterPro" id="IPR036412">
    <property type="entry name" value="HAD-like_sf"/>
</dbReference>
<dbReference type="InterPro" id="IPR051600">
    <property type="entry name" value="Beta-PGM-like"/>
</dbReference>
<reference evidence="5 6" key="1">
    <citation type="submission" date="2021-08" db="EMBL/GenBank/DDBJ databases">
        <title>Comparative Genomics Analysis of the Genus Qipengyuania Reveals Extensive Genetic Diversity and Metabolic Versatility, Including the Description of Fifteen Novel Species.</title>
        <authorList>
            <person name="Liu Y."/>
        </authorList>
    </citation>
    <scope>NUCLEOTIDE SEQUENCE [LARGE SCALE GENOMIC DNA]</scope>
    <source>
        <strain evidence="5 6">GH25</strain>
    </source>
</reference>
<keyword evidence="6" id="KW-1185">Reference proteome</keyword>
<dbReference type="Gene3D" id="1.10.150.240">
    <property type="entry name" value="Putative phosphatase, domain 2"/>
    <property type="match status" value="1"/>
</dbReference>
<evidence type="ECO:0000256" key="2">
    <source>
        <dbReference type="ARBA" id="ARBA00006171"/>
    </source>
</evidence>
<dbReference type="NCBIfam" id="TIGR01509">
    <property type="entry name" value="HAD-SF-IA-v3"/>
    <property type="match status" value="1"/>
</dbReference>
<evidence type="ECO:0000256" key="1">
    <source>
        <dbReference type="ARBA" id="ARBA00001946"/>
    </source>
</evidence>
<keyword evidence="4" id="KW-0460">Magnesium</keyword>
<evidence type="ECO:0000313" key="5">
    <source>
        <dbReference type="EMBL" id="MBX7488885.1"/>
    </source>
</evidence>
<dbReference type="Gene3D" id="3.40.50.1000">
    <property type="entry name" value="HAD superfamily/HAD-like"/>
    <property type="match status" value="1"/>
</dbReference>
<dbReference type="PANTHER" id="PTHR46193">
    <property type="entry name" value="6-PHOSPHOGLUCONATE PHOSPHATASE"/>
    <property type="match status" value="1"/>
</dbReference>
<dbReference type="Proteomes" id="UP000776651">
    <property type="component" value="Unassembled WGS sequence"/>
</dbReference>
<dbReference type="InterPro" id="IPR023214">
    <property type="entry name" value="HAD_sf"/>
</dbReference>
<dbReference type="CDD" id="cd07526">
    <property type="entry name" value="HAD_BPGM_like"/>
    <property type="match status" value="1"/>
</dbReference>
<comment type="caution">
    <text evidence="5">The sequence shown here is derived from an EMBL/GenBank/DDBJ whole genome shotgun (WGS) entry which is preliminary data.</text>
</comment>
<comment type="cofactor">
    <cofactor evidence="1">
        <name>Mg(2+)</name>
        <dbReference type="ChEBI" id="CHEBI:18420"/>
    </cofactor>
</comment>
<proteinExistence type="inferred from homology"/>
<evidence type="ECO:0000313" key="6">
    <source>
        <dbReference type="Proteomes" id="UP000776651"/>
    </source>
</evidence>
<dbReference type="GO" id="GO:0016787">
    <property type="term" value="F:hydrolase activity"/>
    <property type="evidence" value="ECO:0007669"/>
    <property type="project" value="UniProtKB-KW"/>
</dbReference>
<dbReference type="InterPro" id="IPR023198">
    <property type="entry name" value="PGP-like_dom2"/>
</dbReference>
<keyword evidence="5" id="KW-0378">Hydrolase</keyword>
<gene>
    <name evidence="5" type="ORF">K3177_10205</name>
</gene>
<dbReference type="SUPFAM" id="SSF56784">
    <property type="entry name" value="HAD-like"/>
    <property type="match status" value="1"/>
</dbReference>
<protein>
    <submittedName>
        <fullName evidence="5">HAD family hydrolase</fullName>
    </submittedName>
</protein>
<organism evidence="5 6">
    <name type="scientific">Qipengyuania pacifica</name>
    <dbReference type="NCBI Taxonomy" id="2860199"/>
    <lineage>
        <taxon>Bacteria</taxon>
        <taxon>Pseudomonadati</taxon>
        <taxon>Pseudomonadota</taxon>
        <taxon>Alphaproteobacteria</taxon>
        <taxon>Sphingomonadales</taxon>
        <taxon>Erythrobacteraceae</taxon>
        <taxon>Qipengyuania</taxon>
    </lineage>
</organism>
<comment type="similarity">
    <text evidence="2">Belongs to the HAD-like hydrolase superfamily. CbbY/CbbZ/Gph/YieH family.</text>
</comment>
<keyword evidence="3" id="KW-0479">Metal-binding</keyword>
<accession>A0ABS7JIW1</accession>
<dbReference type="SFLD" id="SFLDG01129">
    <property type="entry name" value="C1.5:_HAD__Beta-PGM__Phosphata"/>
    <property type="match status" value="1"/>
</dbReference>
<dbReference type="Pfam" id="PF00702">
    <property type="entry name" value="Hydrolase"/>
    <property type="match status" value="1"/>
</dbReference>
<sequence length="229" mass="24668">MGLGFRMVFTDCDALIFDSDGVLVNSEVINIAVEQEYLAELGLTYDYATYVSRFVGLANADFHAQLAADFNEHVGGEFPQDFGSRLDERIWPRIEAELKPLDGVEKLVAAFGGRVAVGSSASIDKLVRKLELTKLDRLFAPHIYSADHVQRGKPAPDLFLYAARQIDVQPERCVVIEDSVNGVLAARAANMTAIGFVGGGHADSGLAERLKASGAATVVSSHAEILGML</sequence>